<keyword evidence="1" id="KW-0472">Membrane</keyword>
<keyword evidence="3" id="KW-1185">Reference proteome</keyword>
<reference evidence="2" key="2">
    <citation type="journal article" date="2007" name="Science">
        <title>Draft genome sequence of the sexually transmitted pathogen Trichomonas vaginalis.</title>
        <authorList>
            <person name="Carlton J.M."/>
            <person name="Hirt R.P."/>
            <person name="Silva J.C."/>
            <person name="Delcher A.L."/>
            <person name="Schatz M."/>
            <person name="Zhao Q."/>
            <person name="Wortman J.R."/>
            <person name="Bidwell S.L."/>
            <person name="Alsmark U.C.M."/>
            <person name="Besteiro S."/>
            <person name="Sicheritz-Ponten T."/>
            <person name="Noel C.J."/>
            <person name="Dacks J.B."/>
            <person name="Foster P.G."/>
            <person name="Simillion C."/>
            <person name="Van de Peer Y."/>
            <person name="Miranda-Saavedra D."/>
            <person name="Barton G.J."/>
            <person name="Westrop G.D."/>
            <person name="Mueller S."/>
            <person name="Dessi D."/>
            <person name="Fiori P.L."/>
            <person name="Ren Q."/>
            <person name="Paulsen I."/>
            <person name="Zhang H."/>
            <person name="Bastida-Corcuera F.D."/>
            <person name="Simoes-Barbosa A."/>
            <person name="Brown M.T."/>
            <person name="Hayes R.D."/>
            <person name="Mukherjee M."/>
            <person name="Okumura C.Y."/>
            <person name="Schneider R."/>
            <person name="Smith A.J."/>
            <person name="Vanacova S."/>
            <person name="Villalvazo M."/>
            <person name="Haas B.J."/>
            <person name="Pertea M."/>
            <person name="Feldblyum T.V."/>
            <person name="Utterback T.R."/>
            <person name="Shu C.L."/>
            <person name="Osoegawa K."/>
            <person name="de Jong P.J."/>
            <person name="Hrdy I."/>
            <person name="Horvathova L."/>
            <person name="Zubacova Z."/>
            <person name="Dolezal P."/>
            <person name="Malik S.B."/>
            <person name="Logsdon J.M. Jr."/>
            <person name="Henze K."/>
            <person name="Gupta A."/>
            <person name="Wang C.C."/>
            <person name="Dunne R.L."/>
            <person name="Upcroft J.A."/>
            <person name="Upcroft P."/>
            <person name="White O."/>
            <person name="Salzberg S.L."/>
            <person name="Tang P."/>
            <person name="Chiu C.-H."/>
            <person name="Lee Y.-S."/>
            <person name="Embley T.M."/>
            <person name="Coombs G.H."/>
            <person name="Mottram J.C."/>
            <person name="Tachezy J."/>
            <person name="Fraser-Liggett C.M."/>
            <person name="Johnson P.J."/>
        </authorList>
    </citation>
    <scope>NUCLEOTIDE SEQUENCE [LARGE SCALE GENOMIC DNA]</scope>
    <source>
        <strain evidence="2">G3</strain>
    </source>
</reference>
<dbReference type="RefSeq" id="XP_001305240.1">
    <property type="nucleotide sequence ID" value="XM_001305239.1"/>
</dbReference>
<keyword evidence="1" id="KW-1133">Transmembrane helix</keyword>
<feature type="transmembrane region" description="Helical" evidence="1">
    <location>
        <begin position="305"/>
        <end position="328"/>
    </location>
</feature>
<sequence>MTNCSILNETKEINNLSNIITIHPFLTPYNIEYKFFSSVQPRNENFVNKNQRIEIRYASVSECIIEQCKFISIKHDHVGGAVKIVASQINGIIENSLFNDLTTYSLYNPVDGAGIFLSTMTGSLSLKNVCAFRCAALDSSHFIFGNIRDCLNSSFSLNDCSVGQCPGELDYMGQTMEIHSPAVIEHCNISQNSPNRFAVFDNFDPRSTNESYLSVILRVLVYNNSVESHGLINCPSAMIVSQVNFINNYNLASNITEIFTYYINLSLSNIYYENNYNFNVSHSDTENILIFDDYCSEKPGSNKNWTPLIISLSILGVILASISIFACFRLHKRFQKIENRIELERSLVTDYG</sequence>
<evidence type="ECO:0000313" key="2">
    <source>
        <dbReference type="EMBL" id="EAX92310.1"/>
    </source>
</evidence>
<dbReference type="VEuPathDB" id="TrichDB:TVAGG3_0187740"/>
<evidence type="ECO:0000256" key="1">
    <source>
        <dbReference type="SAM" id="Phobius"/>
    </source>
</evidence>
<reference evidence="2" key="1">
    <citation type="submission" date="2006-10" db="EMBL/GenBank/DDBJ databases">
        <authorList>
            <person name="Amadeo P."/>
            <person name="Zhao Q."/>
            <person name="Wortman J."/>
            <person name="Fraser-Liggett C."/>
            <person name="Carlton J."/>
        </authorList>
    </citation>
    <scope>NUCLEOTIDE SEQUENCE</scope>
    <source>
        <strain evidence="2">G3</strain>
    </source>
</reference>
<dbReference type="AlphaFoldDB" id="A2FS18"/>
<dbReference type="EMBL" id="DS113974">
    <property type="protein sequence ID" value="EAX92310.1"/>
    <property type="molecule type" value="Genomic_DNA"/>
</dbReference>
<name>A2FS18_TRIV3</name>
<keyword evidence="1" id="KW-0812">Transmembrane</keyword>
<dbReference type="SMR" id="A2FS18"/>
<dbReference type="KEGG" id="tva:4750021"/>
<dbReference type="InParanoid" id="A2FS18"/>
<dbReference type="VEuPathDB" id="TrichDB:TVAG_337300"/>
<proteinExistence type="predicted"/>
<protein>
    <submittedName>
        <fullName evidence="2">Uncharacterized protein</fullName>
    </submittedName>
</protein>
<accession>A2FS18</accession>
<organism evidence="2 3">
    <name type="scientific">Trichomonas vaginalis (strain ATCC PRA-98 / G3)</name>
    <dbReference type="NCBI Taxonomy" id="412133"/>
    <lineage>
        <taxon>Eukaryota</taxon>
        <taxon>Metamonada</taxon>
        <taxon>Parabasalia</taxon>
        <taxon>Trichomonadida</taxon>
        <taxon>Trichomonadidae</taxon>
        <taxon>Trichomonas</taxon>
    </lineage>
</organism>
<gene>
    <name evidence="2" type="ORF">TVAG_337300</name>
</gene>
<evidence type="ECO:0000313" key="3">
    <source>
        <dbReference type="Proteomes" id="UP000001542"/>
    </source>
</evidence>
<dbReference type="Proteomes" id="UP000001542">
    <property type="component" value="Unassembled WGS sequence"/>
</dbReference>